<evidence type="ECO:0000259" key="1">
    <source>
        <dbReference type="Pfam" id="PF20670"/>
    </source>
</evidence>
<comment type="caution">
    <text evidence="2">The sequence shown here is derived from an EMBL/GenBank/DDBJ whole genome shotgun (WGS) entry which is preliminary data.</text>
</comment>
<protein>
    <recommendedName>
        <fullName evidence="1">DUF6816 domain-containing protein</fullName>
    </recommendedName>
</protein>
<organism evidence="2 3">
    <name type="scientific">Triparma verrucosa</name>
    <dbReference type="NCBI Taxonomy" id="1606542"/>
    <lineage>
        <taxon>Eukaryota</taxon>
        <taxon>Sar</taxon>
        <taxon>Stramenopiles</taxon>
        <taxon>Ochrophyta</taxon>
        <taxon>Bolidophyceae</taxon>
        <taxon>Parmales</taxon>
        <taxon>Triparmaceae</taxon>
        <taxon>Triparma</taxon>
    </lineage>
</organism>
<dbReference type="InterPro" id="IPR049213">
    <property type="entry name" value="DUF6816"/>
</dbReference>
<evidence type="ECO:0000313" key="2">
    <source>
        <dbReference type="EMBL" id="GMH87904.1"/>
    </source>
</evidence>
<proteinExistence type="predicted"/>
<dbReference type="EMBL" id="BRXX01000076">
    <property type="protein sequence ID" value="GMH87904.1"/>
    <property type="molecule type" value="Genomic_DNA"/>
</dbReference>
<accession>A0A9W7EP85</accession>
<gene>
    <name evidence="2" type="ORF">TrVE_jg6840</name>
</gene>
<dbReference type="Pfam" id="PF20670">
    <property type="entry name" value="DUF6816"/>
    <property type="match status" value="1"/>
</dbReference>
<evidence type="ECO:0000313" key="3">
    <source>
        <dbReference type="Proteomes" id="UP001165160"/>
    </source>
</evidence>
<dbReference type="Proteomes" id="UP001165160">
    <property type="component" value="Unassembled WGS sequence"/>
</dbReference>
<keyword evidence="3" id="KW-1185">Reference proteome</keyword>
<feature type="domain" description="DUF6816" evidence="1">
    <location>
        <begin position="23"/>
        <end position="164"/>
    </location>
</feature>
<name>A0A9W7EP85_9STRA</name>
<dbReference type="AlphaFoldDB" id="A0A9W7EP85"/>
<reference evidence="3" key="1">
    <citation type="journal article" date="2023" name="Commun. Biol.">
        <title>Genome analysis of Parmales, the sister group of diatoms, reveals the evolutionary specialization of diatoms from phago-mixotrophs to photoautotrophs.</title>
        <authorList>
            <person name="Ban H."/>
            <person name="Sato S."/>
            <person name="Yoshikawa S."/>
            <person name="Yamada K."/>
            <person name="Nakamura Y."/>
            <person name="Ichinomiya M."/>
            <person name="Sato N."/>
            <person name="Blanc-Mathieu R."/>
            <person name="Endo H."/>
            <person name="Kuwata A."/>
            <person name="Ogata H."/>
        </authorList>
    </citation>
    <scope>NUCLEOTIDE SEQUENCE [LARGE SCALE GENOMIC DNA]</scope>
    <source>
        <strain evidence="3">NIES 3699</strain>
    </source>
</reference>
<sequence>MGVGLFGGQARLDRGRDEIGNEKANLNYMCRFLNTPSGTIADREYNVRSIISNSMGAMSILSLEGGRLPNEVTVSIQPPEASGVIFKSQLLTTGRLSSPLPTPTSPTFYTSEIGRSVLETLTPSSPRTVTLKEVETISSYTVINDDLVLGRQRSATYLTPGEDYGSVEFRMWQAAGGVKGRAVEIRDYELIYERVR</sequence>